<dbReference type="Pfam" id="PF13970">
    <property type="entry name" value="DUF4221"/>
    <property type="match status" value="1"/>
</dbReference>
<name>A0A3E0D7C1_9BACT</name>
<gene>
    <name evidence="1" type="ORF">C8N25_13310</name>
</gene>
<protein>
    <submittedName>
        <fullName evidence="1">Uncharacterized protein DUF4221</fullName>
    </submittedName>
</protein>
<keyword evidence="2" id="KW-1185">Reference proteome</keyword>
<dbReference type="AlphaFoldDB" id="A0A3E0D7C1"/>
<evidence type="ECO:0000313" key="1">
    <source>
        <dbReference type="EMBL" id="REG78477.1"/>
    </source>
</evidence>
<accession>A0A3E0D7C1</accession>
<dbReference type="PROSITE" id="PS51257">
    <property type="entry name" value="PROKAR_LIPOPROTEIN"/>
    <property type="match status" value="1"/>
</dbReference>
<dbReference type="InterPro" id="IPR025316">
    <property type="entry name" value="DUF4221"/>
</dbReference>
<comment type="caution">
    <text evidence="1">The sequence shown here is derived from an EMBL/GenBank/DDBJ whole genome shotgun (WGS) entry which is preliminary data.</text>
</comment>
<dbReference type="EMBL" id="QUNF01000033">
    <property type="protein sequence ID" value="REG78477.1"/>
    <property type="molecule type" value="Genomic_DNA"/>
</dbReference>
<dbReference type="OrthoDB" id="828261at2"/>
<proteinExistence type="predicted"/>
<organism evidence="1 2">
    <name type="scientific">Algoriphagus antarcticus</name>
    <dbReference type="NCBI Taxonomy" id="238540"/>
    <lineage>
        <taxon>Bacteria</taxon>
        <taxon>Pseudomonadati</taxon>
        <taxon>Bacteroidota</taxon>
        <taxon>Cytophagia</taxon>
        <taxon>Cytophagales</taxon>
        <taxon>Cyclobacteriaceae</taxon>
        <taxon>Algoriphagus</taxon>
    </lineage>
</organism>
<dbReference type="Proteomes" id="UP000256405">
    <property type="component" value="Unassembled WGS sequence"/>
</dbReference>
<reference evidence="1 2" key="1">
    <citation type="submission" date="2018-08" db="EMBL/GenBank/DDBJ databases">
        <title>Genomic Encyclopedia of Archaeal and Bacterial Type Strains, Phase II (KMG-II): from individual species to whole genera.</title>
        <authorList>
            <person name="Goeker M."/>
        </authorList>
    </citation>
    <scope>NUCLEOTIDE SEQUENCE [LARGE SCALE GENOMIC DNA]</scope>
    <source>
        <strain evidence="1 2">DSM 15986</strain>
    </source>
</reference>
<sequence>MKKYSILYSIVVLGFSCTEKSEFNSYFQLANSSEYNKAMELVSLNILEYPLDSSLRFSTNSIGVTNIEGKEYLSFLDTELETLVIFEYQDSKKSRKIQFQYEGPNGVGNSTSSAHYLHSFDSIYIFHHWTGVLLHMTDSGKIINRYKLTDYDDPANLPMPFPTTTTPILFSQGKLFIPCTITKYQNDYHSYPSSLSLDLNTRKIKYLSTFPEIYSNAYWGSKFKYEPSIAYNSITDELVVSYPVDHFLQNINLKTRKVSQHYVGSEYFDAIPPFKYDVSHYLTRTKGTGDQEEDDHGMSNSDYRGIYYDNSRNLYYRIALIRSPLEKLSITKVPDFSIIILNANFEKWGEHYFSSQVYDPSKVFLSSKGINIFR</sequence>
<evidence type="ECO:0000313" key="2">
    <source>
        <dbReference type="Proteomes" id="UP000256405"/>
    </source>
</evidence>